<keyword evidence="3" id="KW-0378">Hydrolase</keyword>
<dbReference type="EMBL" id="PKPP01019108">
    <property type="protein sequence ID" value="PWA35919.1"/>
    <property type="molecule type" value="Genomic_DNA"/>
</dbReference>
<keyword evidence="4" id="KW-0472">Membrane</keyword>
<dbReference type="PANTHER" id="PTHR48449:SF1">
    <property type="entry name" value="DUF1985 DOMAIN-CONTAINING PROTEIN"/>
    <property type="match status" value="1"/>
</dbReference>
<keyword evidence="7" id="KW-1185">Reference proteome</keyword>
<evidence type="ECO:0000256" key="4">
    <source>
        <dbReference type="SAM" id="Phobius"/>
    </source>
</evidence>
<dbReference type="Pfam" id="PF02902">
    <property type="entry name" value="Peptidase_C48"/>
    <property type="match status" value="1"/>
</dbReference>
<reference evidence="6 7" key="1">
    <citation type="journal article" date="2018" name="Mol. Plant">
        <title>The genome of Artemisia annua provides insight into the evolution of Asteraceae family and artemisinin biosynthesis.</title>
        <authorList>
            <person name="Shen Q."/>
            <person name="Zhang L."/>
            <person name="Liao Z."/>
            <person name="Wang S."/>
            <person name="Yan T."/>
            <person name="Shi P."/>
            <person name="Liu M."/>
            <person name="Fu X."/>
            <person name="Pan Q."/>
            <person name="Wang Y."/>
            <person name="Lv Z."/>
            <person name="Lu X."/>
            <person name="Zhang F."/>
            <person name="Jiang W."/>
            <person name="Ma Y."/>
            <person name="Chen M."/>
            <person name="Hao X."/>
            <person name="Li L."/>
            <person name="Tang Y."/>
            <person name="Lv G."/>
            <person name="Zhou Y."/>
            <person name="Sun X."/>
            <person name="Brodelius P.E."/>
            <person name="Rose J.K.C."/>
            <person name="Tang K."/>
        </authorList>
    </citation>
    <scope>NUCLEOTIDE SEQUENCE [LARGE SCALE GENOMIC DNA]</scope>
    <source>
        <strain evidence="7">cv. Huhao1</strain>
        <tissue evidence="6">Leaf</tissue>
    </source>
</reference>
<evidence type="ECO:0000256" key="1">
    <source>
        <dbReference type="ARBA" id="ARBA00005234"/>
    </source>
</evidence>
<dbReference type="InterPro" id="IPR038765">
    <property type="entry name" value="Papain-like_cys_pep_sf"/>
</dbReference>
<dbReference type="InterPro" id="IPR003653">
    <property type="entry name" value="Peptidase_C48_C"/>
</dbReference>
<dbReference type="PANTHER" id="PTHR48449">
    <property type="entry name" value="DUF1985 DOMAIN-CONTAINING PROTEIN"/>
    <property type="match status" value="1"/>
</dbReference>
<dbReference type="GO" id="GO:0006508">
    <property type="term" value="P:proteolysis"/>
    <property type="evidence" value="ECO:0007669"/>
    <property type="project" value="UniProtKB-KW"/>
</dbReference>
<dbReference type="AlphaFoldDB" id="A0A2U1KGK7"/>
<sequence>MLRLARFQDVSRIVLYTRAADEARYNADLLREFIGNLVMWILTIMVAKMLHSVTIRIGYSNRLVMEYLHNTKVHVRSKVRYFPLIKARLDEKRRTLFRSTCFGPWLDITYVDNDETLVHHMLEKQLASDDKHYDLSLVYHVNGHLLHFGRREFQLITGFIFGTPTLRGFRTGPFNFRDRVFPDKIGEHLRNIDLLSLIEDDEAFSKISDEDSIRACLLLALEVIFMGRELISVVADPLVRMVDSIETWNDFPWGGTYLAYVIWILEASMQSARWWTKAPDVLPRAVAWTKKVLFEANVYFGDLFPKGEKSLYELYPSSAESASKSFRRSVKYFNWYVPRPAPVAEVGLVEEYFRKRSEARKKMVAEDAEEATENRSNLRTVSIMERVEIIQEMCGSLLKLPAEVESLKGRVHRLESVIHIMTRKRRAGDTVQNGNKIMTRKRRAGDTVQNGNKVEQKCLPDSKKGRLDCESNVPTDVANEYCTNLNDDFLDLFDAPIQQTQKYIVHHHHEPWQKAFGSGLQDVKVEALSDDDVEQDEWVIFDDCEKVNKHDAEVRRLGDVRDETLRVRQEDEKKFVGGGVIKLPHVKLGFNRYGAKNREYKYVLRPSMKEDVMPKHVIPTLETLKSHKNIRDPFMIEMCRDVKPWTEDLNRSHNSIDTIIIDRDFEEFINSSWSPRCKFPWCSDIVVDRIFWESLAGLDNNRSGWLRDEHIDLWVMYMWHFRPNNADWLMVSCYFLTILLQGSMPLFYATNEVYDYAWADVERVFIPINKPFTHWSLAVFYIQTGEVVFYDSGETYDVEYREWYFTMRRCLRENLPFILKETGVFEKKGIDPTTYRISFRHVTHIPKQGGVFGDCGIFLCIFLYRLAYGIPLVMDDSIQIALAYREVLIRFYFNHKICIP</sequence>
<comment type="similarity">
    <text evidence="1">Belongs to the peptidase C48 family.</text>
</comment>
<gene>
    <name evidence="6" type="ORF">CTI12_AA605010</name>
</gene>
<dbReference type="OrthoDB" id="1930729at2759"/>
<accession>A0A2U1KGK7</accession>
<proteinExistence type="inferred from homology"/>
<dbReference type="SUPFAM" id="SSF54001">
    <property type="entry name" value="Cysteine proteinases"/>
    <property type="match status" value="1"/>
</dbReference>
<evidence type="ECO:0000256" key="3">
    <source>
        <dbReference type="ARBA" id="ARBA00022801"/>
    </source>
</evidence>
<dbReference type="GO" id="GO:0008234">
    <property type="term" value="F:cysteine-type peptidase activity"/>
    <property type="evidence" value="ECO:0007669"/>
    <property type="project" value="InterPro"/>
</dbReference>
<dbReference type="Gene3D" id="3.40.395.10">
    <property type="entry name" value="Adenoviral Proteinase, Chain A"/>
    <property type="match status" value="1"/>
</dbReference>
<feature type="transmembrane region" description="Helical" evidence="4">
    <location>
        <begin position="37"/>
        <end position="59"/>
    </location>
</feature>
<feature type="domain" description="Ubiquitin-like protease family profile" evidence="5">
    <location>
        <begin position="658"/>
        <end position="866"/>
    </location>
</feature>
<evidence type="ECO:0000313" key="7">
    <source>
        <dbReference type="Proteomes" id="UP000245207"/>
    </source>
</evidence>
<keyword evidence="4" id="KW-0812">Transmembrane</keyword>
<protein>
    <submittedName>
        <fullName evidence="6">Phospholipase-like protein</fullName>
    </submittedName>
</protein>
<dbReference type="Proteomes" id="UP000245207">
    <property type="component" value="Unassembled WGS sequence"/>
</dbReference>
<keyword evidence="2" id="KW-0645">Protease</keyword>
<evidence type="ECO:0000313" key="6">
    <source>
        <dbReference type="EMBL" id="PWA35919.1"/>
    </source>
</evidence>
<evidence type="ECO:0000259" key="5">
    <source>
        <dbReference type="PROSITE" id="PS50600"/>
    </source>
</evidence>
<evidence type="ECO:0000256" key="2">
    <source>
        <dbReference type="ARBA" id="ARBA00022670"/>
    </source>
</evidence>
<organism evidence="6 7">
    <name type="scientific">Artemisia annua</name>
    <name type="common">Sweet wormwood</name>
    <dbReference type="NCBI Taxonomy" id="35608"/>
    <lineage>
        <taxon>Eukaryota</taxon>
        <taxon>Viridiplantae</taxon>
        <taxon>Streptophyta</taxon>
        <taxon>Embryophyta</taxon>
        <taxon>Tracheophyta</taxon>
        <taxon>Spermatophyta</taxon>
        <taxon>Magnoliopsida</taxon>
        <taxon>eudicotyledons</taxon>
        <taxon>Gunneridae</taxon>
        <taxon>Pentapetalae</taxon>
        <taxon>asterids</taxon>
        <taxon>campanulids</taxon>
        <taxon>Asterales</taxon>
        <taxon>Asteraceae</taxon>
        <taxon>Asteroideae</taxon>
        <taxon>Anthemideae</taxon>
        <taxon>Artemisiinae</taxon>
        <taxon>Artemisia</taxon>
    </lineage>
</organism>
<dbReference type="PROSITE" id="PS50600">
    <property type="entry name" value="ULP_PROTEASE"/>
    <property type="match status" value="1"/>
</dbReference>
<keyword evidence="4" id="KW-1133">Transmembrane helix</keyword>
<comment type="caution">
    <text evidence="6">The sequence shown here is derived from an EMBL/GenBank/DDBJ whole genome shotgun (WGS) entry which is preliminary data.</text>
</comment>
<name>A0A2U1KGK7_ARTAN</name>